<gene>
    <name evidence="5" type="ORF">B0I26_1293</name>
</gene>
<evidence type="ECO:0000313" key="6">
    <source>
        <dbReference type="Proteomes" id="UP000248555"/>
    </source>
</evidence>
<dbReference type="GO" id="GO:0016787">
    <property type="term" value="F:hydrolase activity"/>
    <property type="evidence" value="ECO:0007669"/>
    <property type="project" value="UniProtKB-KW"/>
</dbReference>
<evidence type="ECO:0000256" key="1">
    <source>
        <dbReference type="ARBA" id="ARBA00022649"/>
    </source>
</evidence>
<dbReference type="InterPro" id="IPR052379">
    <property type="entry name" value="Type_VII_TA_RNase"/>
</dbReference>
<reference evidence="5 6" key="1">
    <citation type="submission" date="2018-06" db="EMBL/GenBank/DDBJ databases">
        <title>Genomic Encyclopedia of Type Strains, Phase III (KMG-III): the genomes of soil and plant-associated and newly described type strains.</title>
        <authorList>
            <person name="Whitman W."/>
        </authorList>
    </citation>
    <scope>NUCLEOTIDE SEQUENCE [LARGE SCALE GENOMIC DNA]</scope>
    <source>
        <strain evidence="5 6">CGMCC 1.8979</strain>
    </source>
</reference>
<dbReference type="GO" id="GO:0004540">
    <property type="term" value="F:RNA nuclease activity"/>
    <property type="evidence" value="ECO:0007669"/>
    <property type="project" value="InterPro"/>
</dbReference>
<dbReference type="SUPFAM" id="SSF81593">
    <property type="entry name" value="Nucleotidyltransferase substrate binding subunit/domain"/>
    <property type="match status" value="1"/>
</dbReference>
<comment type="caution">
    <text evidence="5">The sequence shown here is derived from an EMBL/GenBank/DDBJ whole genome shotgun (WGS) entry which is preliminary data.</text>
</comment>
<protein>
    <submittedName>
        <fullName evidence="5">Uncharacterized protein YutE (UPF0331/DUF86 family)</fullName>
    </submittedName>
</protein>
<organism evidence="5 6">
    <name type="scientific">Paranoxybacillus vitaminiphilus</name>
    <dbReference type="NCBI Taxonomy" id="581036"/>
    <lineage>
        <taxon>Bacteria</taxon>
        <taxon>Bacillati</taxon>
        <taxon>Bacillota</taxon>
        <taxon>Bacilli</taxon>
        <taxon>Bacillales</taxon>
        <taxon>Anoxybacillaceae</taxon>
        <taxon>Paranoxybacillus</taxon>
    </lineage>
</organism>
<dbReference type="Gene3D" id="1.20.120.580">
    <property type="entry name" value="bsu32300-like"/>
    <property type="match status" value="1"/>
</dbReference>
<evidence type="ECO:0000256" key="2">
    <source>
        <dbReference type="ARBA" id="ARBA00022722"/>
    </source>
</evidence>
<dbReference type="Proteomes" id="UP000248555">
    <property type="component" value="Unassembled WGS sequence"/>
</dbReference>
<dbReference type="EMBL" id="QLMH01000029">
    <property type="protein sequence ID" value="RAK14848.1"/>
    <property type="molecule type" value="Genomic_DNA"/>
</dbReference>
<evidence type="ECO:0000313" key="5">
    <source>
        <dbReference type="EMBL" id="RAK14848.1"/>
    </source>
</evidence>
<dbReference type="NCBIfam" id="NF047751">
    <property type="entry name" value="HepT_toxin"/>
    <property type="match status" value="1"/>
</dbReference>
<evidence type="ECO:0000256" key="4">
    <source>
        <dbReference type="ARBA" id="ARBA00024207"/>
    </source>
</evidence>
<dbReference type="GO" id="GO:0110001">
    <property type="term" value="C:toxin-antitoxin complex"/>
    <property type="evidence" value="ECO:0007669"/>
    <property type="project" value="InterPro"/>
</dbReference>
<evidence type="ECO:0000256" key="3">
    <source>
        <dbReference type="ARBA" id="ARBA00022801"/>
    </source>
</evidence>
<accession>A0A327Y0V1</accession>
<name>A0A327Y0V1_9BACL</name>
<dbReference type="PANTHER" id="PTHR33397:SF3">
    <property type="entry name" value="MRNA NUCLEASE HEPT"/>
    <property type="match status" value="1"/>
</dbReference>
<dbReference type="PANTHER" id="PTHR33397">
    <property type="entry name" value="UPF0331 PROTEIN YUTE"/>
    <property type="match status" value="1"/>
</dbReference>
<sequence length="142" mass="16562">MKAGRFMKNDVILNKISVIERCIKRIHEEYENNPKNLENYTKQDSIILNLQRACEASIDLAMHMVAQKKLGLPQNSRDAFSLLEQHGIITPFLSQKMKAMVGFRNIAVHDYQEINLTILQKILDHHLTDFTEFTKAILFYEQ</sequence>
<comment type="similarity">
    <text evidence="4">Belongs to the HepT RNase toxin family.</text>
</comment>
<dbReference type="InterPro" id="IPR037038">
    <property type="entry name" value="HepT-like_sf"/>
</dbReference>
<keyword evidence="3" id="KW-0378">Hydrolase</keyword>
<proteinExistence type="inferred from homology"/>
<keyword evidence="2" id="KW-0540">Nuclease</keyword>
<dbReference type="Pfam" id="PF01934">
    <property type="entry name" value="HepT-like"/>
    <property type="match status" value="1"/>
</dbReference>
<keyword evidence="6" id="KW-1185">Reference proteome</keyword>
<dbReference type="AlphaFoldDB" id="A0A327Y0V1"/>
<keyword evidence="1" id="KW-1277">Toxin-antitoxin system</keyword>
<dbReference type="InterPro" id="IPR008201">
    <property type="entry name" value="HepT-like"/>
</dbReference>